<name>A0A0C2IWY6_THEKT</name>
<dbReference type="SUPFAM" id="SSF50104">
    <property type="entry name" value="Translation proteins SH3-like domain"/>
    <property type="match status" value="1"/>
</dbReference>
<evidence type="ECO:0000256" key="4">
    <source>
        <dbReference type="SAM" id="MobiDB-lite"/>
    </source>
</evidence>
<dbReference type="NCBIfam" id="TIGR01080">
    <property type="entry name" value="rplX_A_E"/>
    <property type="match status" value="1"/>
</dbReference>
<dbReference type="InterPro" id="IPR005756">
    <property type="entry name" value="Ribosomal_uL24_euk/arc"/>
</dbReference>
<feature type="region of interest" description="Disordered" evidence="4">
    <location>
        <begin position="1"/>
        <end position="25"/>
    </location>
</feature>
<dbReference type="OrthoDB" id="1688503at2759"/>
<accession>A0A0C2IWY6</accession>
<dbReference type="InterPro" id="IPR008991">
    <property type="entry name" value="Translation_prot_SH3-like_sf"/>
</dbReference>
<evidence type="ECO:0000256" key="3">
    <source>
        <dbReference type="ARBA" id="ARBA00023274"/>
    </source>
</evidence>
<dbReference type="InterPro" id="IPR014722">
    <property type="entry name" value="Rib_uL2_dom2"/>
</dbReference>
<keyword evidence="6" id="KW-1185">Reference proteome</keyword>
<dbReference type="GO" id="GO:0003723">
    <property type="term" value="F:RNA binding"/>
    <property type="evidence" value="ECO:0007669"/>
    <property type="project" value="InterPro"/>
</dbReference>
<evidence type="ECO:0000256" key="1">
    <source>
        <dbReference type="ARBA" id="ARBA00010618"/>
    </source>
</evidence>
<evidence type="ECO:0000256" key="2">
    <source>
        <dbReference type="ARBA" id="ARBA00022980"/>
    </source>
</evidence>
<feature type="compositionally biased region" description="Basic residues" evidence="4">
    <location>
        <begin position="1"/>
        <end position="16"/>
    </location>
</feature>
<evidence type="ECO:0000313" key="5">
    <source>
        <dbReference type="EMBL" id="KII61387.1"/>
    </source>
</evidence>
<dbReference type="GO" id="GO:0003735">
    <property type="term" value="F:structural constituent of ribosome"/>
    <property type="evidence" value="ECO:0007669"/>
    <property type="project" value="InterPro"/>
</dbReference>
<dbReference type="FunFam" id="2.30.30.30:FF:000009">
    <property type="entry name" value="60S ribosomal protein L26"/>
    <property type="match status" value="1"/>
</dbReference>
<dbReference type="AlphaFoldDB" id="A0A0C2IWY6"/>
<dbReference type="Pfam" id="PF16906">
    <property type="entry name" value="Ribosomal_L26"/>
    <property type="match status" value="1"/>
</dbReference>
<proteinExistence type="inferred from homology"/>
<dbReference type="CDD" id="cd06089">
    <property type="entry name" value="KOW_RPL26"/>
    <property type="match status" value="1"/>
</dbReference>
<keyword evidence="2 5" id="KW-0689">Ribosomal protein</keyword>
<dbReference type="InterPro" id="IPR041988">
    <property type="entry name" value="Ribosomal_uL24_KOW"/>
</dbReference>
<sequence length="142" mass="16612">MKRSKFVSSSRRKSRKAYFTAPSHERRKLMSSALSKELRQKHGVRSLPIRKDDEVIVMRGNHRGMDSYKVICVRRKKFIIQLQGIKTEKADGMTVPVGIHPSNVQIVKLKMDKDRKRTIDKKSKYRFTLQEKGKVQEQEIQA</sequence>
<dbReference type="Gene3D" id="2.30.30.30">
    <property type="match status" value="1"/>
</dbReference>
<dbReference type="OMA" id="VRIMRGD"/>
<dbReference type="EMBL" id="JWZT01005339">
    <property type="protein sequence ID" value="KII61387.1"/>
    <property type="molecule type" value="Genomic_DNA"/>
</dbReference>
<dbReference type="GO" id="GO:0006412">
    <property type="term" value="P:translation"/>
    <property type="evidence" value="ECO:0007669"/>
    <property type="project" value="InterPro"/>
</dbReference>
<dbReference type="Proteomes" id="UP000031668">
    <property type="component" value="Unassembled WGS sequence"/>
</dbReference>
<protein>
    <submittedName>
        <fullName evidence="5">60S ribosomal protein L26</fullName>
    </submittedName>
</protein>
<dbReference type="PANTHER" id="PTHR11143">
    <property type="entry name" value="60S RIBOSOMAL PROTEIN L26 FAMILY MEMBER"/>
    <property type="match status" value="1"/>
</dbReference>
<reference evidence="5 6" key="1">
    <citation type="journal article" date="2014" name="Genome Biol. Evol.">
        <title>The genome of the myxosporean Thelohanellus kitauei shows adaptations to nutrient acquisition within its fish host.</title>
        <authorList>
            <person name="Yang Y."/>
            <person name="Xiong J."/>
            <person name="Zhou Z."/>
            <person name="Huo F."/>
            <person name="Miao W."/>
            <person name="Ran C."/>
            <person name="Liu Y."/>
            <person name="Zhang J."/>
            <person name="Feng J."/>
            <person name="Wang M."/>
            <person name="Wang M."/>
            <person name="Wang L."/>
            <person name="Yao B."/>
        </authorList>
    </citation>
    <scope>NUCLEOTIDE SEQUENCE [LARGE SCALE GENOMIC DNA]</scope>
    <source>
        <strain evidence="5">Wuqing</strain>
    </source>
</reference>
<evidence type="ECO:0000313" key="6">
    <source>
        <dbReference type="Proteomes" id="UP000031668"/>
    </source>
</evidence>
<organism evidence="5 6">
    <name type="scientific">Thelohanellus kitauei</name>
    <name type="common">Myxosporean</name>
    <dbReference type="NCBI Taxonomy" id="669202"/>
    <lineage>
        <taxon>Eukaryota</taxon>
        <taxon>Metazoa</taxon>
        <taxon>Cnidaria</taxon>
        <taxon>Myxozoa</taxon>
        <taxon>Myxosporea</taxon>
        <taxon>Bivalvulida</taxon>
        <taxon>Platysporina</taxon>
        <taxon>Myxobolidae</taxon>
        <taxon>Thelohanellus</taxon>
    </lineage>
</organism>
<dbReference type="GO" id="GO:0015934">
    <property type="term" value="C:large ribosomal subunit"/>
    <property type="evidence" value="ECO:0007669"/>
    <property type="project" value="InterPro"/>
</dbReference>
<keyword evidence="3" id="KW-0687">Ribonucleoprotein</keyword>
<gene>
    <name evidence="5" type="ORF">RF11_12801</name>
</gene>
<comment type="similarity">
    <text evidence="1">Belongs to the universal ribosomal protein uL24 family.</text>
</comment>
<comment type="caution">
    <text evidence="5">The sequence shown here is derived from an EMBL/GenBank/DDBJ whole genome shotgun (WGS) entry which is preliminary data.</text>
</comment>